<dbReference type="InterPro" id="IPR052924">
    <property type="entry name" value="OsmC/Ohr_hydroprdx_reductase"/>
</dbReference>
<dbReference type="PANTHER" id="PTHR35368">
    <property type="entry name" value="HYDROPEROXIDE REDUCTASE"/>
    <property type="match status" value="1"/>
</dbReference>
<dbReference type="EMBL" id="FUXM01000005">
    <property type="protein sequence ID" value="SJZ69474.1"/>
    <property type="molecule type" value="Genomic_DNA"/>
</dbReference>
<dbReference type="OrthoDB" id="1433018at2"/>
<dbReference type="PANTHER" id="PTHR35368:SF1">
    <property type="entry name" value="HYDROPEROXIDE REDUCTASE"/>
    <property type="match status" value="1"/>
</dbReference>
<dbReference type="Proteomes" id="UP000189933">
    <property type="component" value="Unassembled WGS sequence"/>
</dbReference>
<evidence type="ECO:0000313" key="1">
    <source>
        <dbReference type="EMBL" id="SJZ69474.1"/>
    </source>
</evidence>
<name>A0A1T4MRQ3_9FIRM</name>
<gene>
    <name evidence="1" type="ORF">SAMN02745885_00674</name>
</gene>
<dbReference type="AlphaFoldDB" id="A0A1T4MRQ3"/>
<evidence type="ECO:0000313" key="2">
    <source>
        <dbReference type="Proteomes" id="UP000189933"/>
    </source>
</evidence>
<dbReference type="InterPro" id="IPR003718">
    <property type="entry name" value="OsmC/Ohr_fam"/>
</dbReference>
<dbReference type="InterPro" id="IPR036102">
    <property type="entry name" value="OsmC/Ohrsf"/>
</dbReference>
<dbReference type="RefSeq" id="WP_078664784.1">
    <property type="nucleotide sequence ID" value="NZ_FUXM01000005.1"/>
</dbReference>
<dbReference type="Pfam" id="PF02566">
    <property type="entry name" value="OsmC"/>
    <property type="match status" value="1"/>
</dbReference>
<keyword evidence="2" id="KW-1185">Reference proteome</keyword>
<dbReference type="Gene3D" id="3.30.300.20">
    <property type="match status" value="1"/>
</dbReference>
<organism evidence="1 2">
    <name type="scientific">Carboxydocella sporoproducens DSM 16521</name>
    <dbReference type="NCBI Taxonomy" id="1121270"/>
    <lineage>
        <taxon>Bacteria</taxon>
        <taxon>Bacillati</taxon>
        <taxon>Bacillota</taxon>
        <taxon>Clostridia</taxon>
        <taxon>Eubacteriales</taxon>
        <taxon>Clostridiales Family XVI. Incertae Sedis</taxon>
        <taxon>Carboxydocella</taxon>
    </lineage>
</organism>
<dbReference type="InterPro" id="IPR015946">
    <property type="entry name" value="KH_dom-like_a/b"/>
</dbReference>
<reference evidence="2" key="1">
    <citation type="submission" date="2017-02" db="EMBL/GenBank/DDBJ databases">
        <authorList>
            <person name="Varghese N."/>
            <person name="Submissions S."/>
        </authorList>
    </citation>
    <scope>NUCLEOTIDE SEQUENCE [LARGE SCALE GENOMIC DNA]</scope>
    <source>
        <strain evidence="2">DSM 16521</strain>
    </source>
</reference>
<protein>
    <submittedName>
        <fullName evidence="1">Uncharacterized OsmC-related protein</fullName>
    </submittedName>
</protein>
<sequence length="150" mass="16484">MIITLQAKSHWVEQMKSEITIREFSPVTMDEPGDLGGQDSAPTPMEYVLASLLGCTTVMAVMIAKEMAIEVNGLMMRAEGELNTDGIMGKGDVPPYFTRVKQEISIDSTANQEQLERLAQQIKKRCPVYNMLKAAGTVVEVNWQPGPAVP</sequence>
<dbReference type="SUPFAM" id="SSF82784">
    <property type="entry name" value="OsmC-like"/>
    <property type="match status" value="1"/>
</dbReference>
<proteinExistence type="predicted"/>
<accession>A0A1T4MRQ3</accession>